<organism evidence="1 2">
    <name type="scientific">Athelia psychrophila</name>
    <dbReference type="NCBI Taxonomy" id="1759441"/>
    <lineage>
        <taxon>Eukaryota</taxon>
        <taxon>Fungi</taxon>
        <taxon>Dikarya</taxon>
        <taxon>Basidiomycota</taxon>
        <taxon>Agaricomycotina</taxon>
        <taxon>Agaricomycetes</taxon>
        <taxon>Agaricomycetidae</taxon>
        <taxon>Atheliales</taxon>
        <taxon>Atheliaceae</taxon>
        <taxon>Athelia</taxon>
    </lineage>
</organism>
<protein>
    <submittedName>
        <fullName evidence="1">Uncharacterized protein</fullName>
    </submittedName>
</protein>
<gene>
    <name evidence="1" type="ORF">FIBSPDRAFT_860533</name>
</gene>
<sequence length="81" mass="8937">MLDATTSQSLHPFPVGDALRKDWLRLFTSNALETEWPVLITLPRGRSGSTQVMTATVNPYLSVISTPDDPTQGAGIRWLHC</sequence>
<dbReference type="AlphaFoldDB" id="A0A166K6R9"/>
<dbReference type="EMBL" id="KV417546">
    <property type="protein sequence ID" value="KZP21590.1"/>
    <property type="molecule type" value="Genomic_DNA"/>
</dbReference>
<keyword evidence="2" id="KW-1185">Reference proteome</keyword>
<accession>A0A166K6R9</accession>
<feature type="non-terminal residue" evidence="1">
    <location>
        <position position="81"/>
    </location>
</feature>
<evidence type="ECO:0000313" key="2">
    <source>
        <dbReference type="Proteomes" id="UP000076532"/>
    </source>
</evidence>
<dbReference type="Proteomes" id="UP000076532">
    <property type="component" value="Unassembled WGS sequence"/>
</dbReference>
<name>A0A166K6R9_9AGAM</name>
<proteinExistence type="predicted"/>
<reference evidence="1 2" key="1">
    <citation type="journal article" date="2016" name="Mol. Biol. Evol.">
        <title>Comparative Genomics of Early-Diverging Mushroom-Forming Fungi Provides Insights into the Origins of Lignocellulose Decay Capabilities.</title>
        <authorList>
            <person name="Nagy L.G."/>
            <person name="Riley R."/>
            <person name="Tritt A."/>
            <person name="Adam C."/>
            <person name="Daum C."/>
            <person name="Floudas D."/>
            <person name="Sun H."/>
            <person name="Yadav J.S."/>
            <person name="Pangilinan J."/>
            <person name="Larsson K.H."/>
            <person name="Matsuura K."/>
            <person name="Barry K."/>
            <person name="Labutti K."/>
            <person name="Kuo R."/>
            <person name="Ohm R.A."/>
            <person name="Bhattacharya S.S."/>
            <person name="Shirouzu T."/>
            <person name="Yoshinaga Y."/>
            <person name="Martin F.M."/>
            <person name="Grigoriev I.V."/>
            <person name="Hibbett D.S."/>
        </authorList>
    </citation>
    <scope>NUCLEOTIDE SEQUENCE [LARGE SCALE GENOMIC DNA]</scope>
    <source>
        <strain evidence="1 2">CBS 109695</strain>
    </source>
</reference>
<evidence type="ECO:0000313" key="1">
    <source>
        <dbReference type="EMBL" id="KZP21590.1"/>
    </source>
</evidence>